<keyword evidence="5" id="KW-0808">Transferase</keyword>
<keyword evidence="10" id="KW-0943">RNA-mediated gene silencing</keyword>
<evidence type="ECO:0000259" key="13">
    <source>
        <dbReference type="Pfam" id="PF13649"/>
    </source>
</evidence>
<keyword evidence="7" id="KW-0479">Metal-binding</keyword>
<proteinExistence type="inferred from homology"/>
<gene>
    <name evidence="14" type="ORF">LCGC14_0062200</name>
</gene>
<dbReference type="InterPro" id="IPR026610">
    <property type="entry name" value="Hen1"/>
</dbReference>
<evidence type="ECO:0000256" key="4">
    <source>
        <dbReference type="ARBA" id="ARBA00022603"/>
    </source>
</evidence>
<protein>
    <recommendedName>
        <fullName evidence="3">Small RNA 2'-O-methyltransferase</fullName>
        <ecNumber evidence="11">2.1.1.386</ecNumber>
    </recommendedName>
</protein>
<evidence type="ECO:0000256" key="6">
    <source>
        <dbReference type="ARBA" id="ARBA00022691"/>
    </source>
</evidence>
<comment type="cofactor">
    <cofactor evidence="1">
        <name>Mg(2+)</name>
        <dbReference type="ChEBI" id="CHEBI:18420"/>
    </cofactor>
</comment>
<evidence type="ECO:0000256" key="9">
    <source>
        <dbReference type="ARBA" id="ARBA00022884"/>
    </source>
</evidence>
<keyword evidence="4" id="KW-0489">Methyltransferase</keyword>
<comment type="catalytic activity">
    <reaction evidence="12">
        <text>small RNA 3'-end nucleotide + S-adenosyl-L-methionine = small RNA 3'-end 2'-O-methylnucleotide + S-adenosyl-L-homocysteine + H(+)</text>
        <dbReference type="Rhea" id="RHEA:37887"/>
        <dbReference type="Rhea" id="RHEA-COMP:10415"/>
        <dbReference type="Rhea" id="RHEA-COMP:10416"/>
        <dbReference type="ChEBI" id="CHEBI:15378"/>
        <dbReference type="ChEBI" id="CHEBI:57856"/>
        <dbReference type="ChEBI" id="CHEBI:59789"/>
        <dbReference type="ChEBI" id="CHEBI:74896"/>
        <dbReference type="ChEBI" id="CHEBI:74898"/>
        <dbReference type="EC" id="2.1.1.386"/>
    </reaction>
</comment>
<dbReference type="Gene3D" id="3.40.50.150">
    <property type="entry name" value="Vaccinia Virus protein VP39"/>
    <property type="match status" value="1"/>
</dbReference>
<evidence type="ECO:0000256" key="5">
    <source>
        <dbReference type="ARBA" id="ARBA00022679"/>
    </source>
</evidence>
<dbReference type="InterPro" id="IPR029063">
    <property type="entry name" value="SAM-dependent_MTases_sf"/>
</dbReference>
<dbReference type="EC" id="2.1.1.386" evidence="11"/>
<keyword evidence="9" id="KW-0694">RNA-binding</keyword>
<dbReference type="GO" id="GO:0003723">
    <property type="term" value="F:RNA binding"/>
    <property type="evidence" value="ECO:0007669"/>
    <property type="project" value="UniProtKB-KW"/>
</dbReference>
<dbReference type="AlphaFoldDB" id="A0A0F9YQL4"/>
<comment type="caution">
    <text evidence="14">The sequence shown here is derived from an EMBL/GenBank/DDBJ whole genome shotgun (WGS) entry which is preliminary data.</text>
</comment>
<sequence length="204" mass="22969">MTTDLHRARIDAVLHEIQHSGARRVVDLGCGNGELLVWLRELTQISRLIGIDIDAAALDDARDALNIDLLNPPAQLKVCRGSFENTDWYAKGVDGKIDAAIMLETIEHIEPGRLSRVEDTVFRVLRPPLVVITTPNKEYNPIHGMADHEIRHPGHYFEWTRAQFRSWCEGVAGRHHYTARYADIGQLHPGLGSSTQMVCFESNQ</sequence>
<keyword evidence="6" id="KW-0949">S-adenosyl-L-methionine</keyword>
<evidence type="ECO:0000256" key="7">
    <source>
        <dbReference type="ARBA" id="ARBA00022723"/>
    </source>
</evidence>
<comment type="similarity">
    <text evidence="2">Belongs to the methyltransferase superfamily. HEN1 family.</text>
</comment>
<reference evidence="14" key="1">
    <citation type="journal article" date="2015" name="Nature">
        <title>Complex archaea that bridge the gap between prokaryotes and eukaryotes.</title>
        <authorList>
            <person name="Spang A."/>
            <person name="Saw J.H."/>
            <person name="Jorgensen S.L."/>
            <person name="Zaremba-Niedzwiedzka K."/>
            <person name="Martijn J."/>
            <person name="Lind A.E."/>
            <person name="van Eijk R."/>
            <person name="Schleper C."/>
            <person name="Guy L."/>
            <person name="Ettema T.J."/>
        </authorList>
    </citation>
    <scope>NUCLEOTIDE SEQUENCE</scope>
</reference>
<organism evidence="14">
    <name type="scientific">marine sediment metagenome</name>
    <dbReference type="NCBI Taxonomy" id="412755"/>
    <lineage>
        <taxon>unclassified sequences</taxon>
        <taxon>metagenomes</taxon>
        <taxon>ecological metagenomes</taxon>
    </lineage>
</organism>
<dbReference type="GO" id="GO:0090486">
    <property type="term" value="F:small RNA 2'-O-methyltransferase activity"/>
    <property type="evidence" value="ECO:0007669"/>
    <property type="project" value="UniProtKB-EC"/>
</dbReference>
<dbReference type="EMBL" id="LAZR01000014">
    <property type="protein sequence ID" value="KKO07034.1"/>
    <property type="molecule type" value="Genomic_DNA"/>
</dbReference>
<dbReference type="GO" id="GO:0001510">
    <property type="term" value="P:RNA methylation"/>
    <property type="evidence" value="ECO:0007669"/>
    <property type="project" value="InterPro"/>
</dbReference>
<dbReference type="GO" id="GO:0031047">
    <property type="term" value="P:regulatory ncRNA-mediated gene silencing"/>
    <property type="evidence" value="ECO:0007669"/>
    <property type="project" value="UniProtKB-KW"/>
</dbReference>
<evidence type="ECO:0000256" key="8">
    <source>
        <dbReference type="ARBA" id="ARBA00022842"/>
    </source>
</evidence>
<evidence type="ECO:0000256" key="11">
    <source>
        <dbReference type="ARBA" id="ARBA00035025"/>
    </source>
</evidence>
<dbReference type="InterPro" id="IPR041698">
    <property type="entry name" value="Methyltransf_25"/>
</dbReference>
<dbReference type="GO" id="GO:0046872">
    <property type="term" value="F:metal ion binding"/>
    <property type="evidence" value="ECO:0007669"/>
    <property type="project" value="UniProtKB-KW"/>
</dbReference>
<dbReference type="PANTHER" id="PTHR21404">
    <property type="entry name" value="HEN1"/>
    <property type="match status" value="1"/>
</dbReference>
<evidence type="ECO:0000256" key="2">
    <source>
        <dbReference type="ARBA" id="ARBA00009026"/>
    </source>
</evidence>
<dbReference type="Pfam" id="PF13649">
    <property type="entry name" value="Methyltransf_25"/>
    <property type="match status" value="1"/>
</dbReference>
<accession>A0A0F9YQL4</accession>
<evidence type="ECO:0000256" key="1">
    <source>
        <dbReference type="ARBA" id="ARBA00001946"/>
    </source>
</evidence>
<name>A0A0F9YQL4_9ZZZZ</name>
<dbReference type="SUPFAM" id="SSF53335">
    <property type="entry name" value="S-adenosyl-L-methionine-dependent methyltransferases"/>
    <property type="match status" value="1"/>
</dbReference>
<evidence type="ECO:0000256" key="10">
    <source>
        <dbReference type="ARBA" id="ARBA00023158"/>
    </source>
</evidence>
<keyword evidence="8" id="KW-0460">Magnesium</keyword>
<feature type="domain" description="Methyltransferase" evidence="13">
    <location>
        <begin position="25"/>
        <end position="127"/>
    </location>
</feature>
<evidence type="ECO:0000256" key="3">
    <source>
        <dbReference type="ARBA" id="ARBA00021330"/>
    </source>
</evidence>
<evidence type="ECO:0000313" key="14">
    <source>
        <dbReference type="EMBL" id="KKO07034.1"/>
    </source>
</evidence>
<dbReference type="PANTHER" id="PTHR21404:SF3">
    <property type="entry name" value="SMALL RNA 2'-O-METHYLTRANSFERASE"/>
    <property type="match status" value="1"/>
</dbReference>
<evidence type="ECO:0000256" key="12">
    <source>
        <dbReference type="ARBA" id="ARBA00048418"/>
    </source>
</evidence>